<proteinExistence type="predicted"/>
<evidence type="ECO:0000256" key="1">
    <source>
        <dbReference type="SAM" id="Coils"/>
    </source>
</evidence>
<keyword evidence="2" id="KW-0472">Membrane</keyword>
<organism evidence="3 4">
    <name type="scientific">Salipaludibacillus neizhouensis</name>
    <dbReference type="NCBI Taxonomy" id="885475"/>
    <lineage>
        <taxon>Bacteria</taxon>
        <taxon>Bacillati</taxon>
        <taxon>Bacillota</taxon>
        <taxon>Bacilli</taxon>
        <taxon>Bacillales</taxon>
        <taxon>Bacillaceae</taxon>
    </lineage>
</organism>
<feature type="transmembrane region" description="Helical" evidence="2">
    <location>
        <begin position="58"/>
        <end position="79"/>
    </location>
</feature>
<evidence type="ECO:0000256" key="2">
    <source>
        <dbReference type="SAM" id="Phobius"/>
    </source>
</evidence>
<name>A0A3A9K313_9BACI</name>
<keyword evidence="4" id="KW-1185">Reference proteome</keyword>
<sequence>MTIKKGEEAEKNLEILSEDASEYFRYLTTAYRSYSKQFTPFFTIFDGMWCHTIENLRLWVFYLKLFSLAITFVAVYTVFEISDLSIYLQLTIFVLVLTPIILYIRMLAIERMTTPGDGLFHLGTFEKFRKREYEAFCRLIQNDFNPSRFKEDLKIPKLDEVVIGIFKQIKEGLIIDKSELKEEKNKLQDEVNELKRYLKENLDYNKDIQKDLKETRDDLNHYKMSLEKMTNMIDHIRSSFRAIADSGFDSFALNGLPSNYPYLVYELNDKMNEFTLVNYGELNPHEFQGKIRIEEMDNEVVLAFKNREEEYKGKSSYLKHIPLLKERHIVVKLQLDQKTIESLNDDLHSEHKMSKISITTTFKQFWICWFVFLTYQHLIENSLSKKLKEKGVEEGA</sequence>
<dbReference type="Proteomes" id="UP000281498">
    <property type="component" value="Unassembled WGS sequence"/>
</dbReference>
<gene>
    <name evidence="3" type="ORF">CR203_21710</name>
</gene>
<keyword evidence="2" id="KW-0812">Transmembrane</keyword>
<keyword evidence="1" id="KW-0175">Coiled coil</keyword>
<protein>
    <submittedName>
        <fullName evidence="3">Uncharacterized protein</fullName>
    </submittedName>
</protein>
<keyword evidence="2" id="KW-1133">Transmembrane helix</keyword>
<feature type="coiled-coil region" evidence="1">
    <location>
        <begin position="170"/>
        <end position="232"/>
    </location>
</feature>
<evidence type="ECO:0000313" key="3">
    <source>
        <dbReference type="EMBL" id="RKL65290.1"/>
    </source>
</evidence>
<comment type="caution">
    <text evidence="3">The sequence shown here is derived from an EMBL/GenBank/DDBJ whole genome shotgun (WGS) entry which is preliminary data.</text>
</comment>
<feature type="transmembrane region" description="Helical" evidence="2">
    <location>
        <begin position="85"/>
        <end position="104"/>
    </location>
</feature>
<accession>A0A3A9K313</accession>
<dbReference type="EMBL" id="PDOE01000019">
    <property type="protein sequence ID" value="RKL65290.1"/>
    <property type="molecule type" value="Genomic_DNA"/>
</dbReference>
<evidence type="ECO:0000313" key="4">
    <source>
        <dbReference type="Proteomes" id="UP000281498"/>
    </source>
</evidence>
<dbReference type="RefSeq" id="WP_110935697.1">
    <property type="nucleotide sequence ID" value="NZ_KZ614146.1"/>
</dbReference>
<dbReference type="AlphaFoldDB" id="A0A3A9K313"/>
<reference evidence="3 4" key="1">
    <citation type="submission" date="2017-10" db="EMBL/GenBank/DDBJ databases">
        <title>Bacillus sp. nov., a halophilic bacterium isolated from a Keqin Lake.</title>
        <authorList>
            <person name="Wang H."/>
        </authorList>
    </citation>
    <scope>NUCLEOTIDE SEQUENCE [LARGE SCALE GENOMIC DNA]</scope>
    <source>
        <strain evidence="3 4">KCTC 13187</strain>
    </source>
</reference>